<dbReference type="KEGG" id="hspo:JGZ69_02375"/>
<feature type="chain" id="PRO_5044241174" evidence="1">
    <location>
        <begin position="27"/>
        <end position="296"/>
    </location>
</feature>
<dbReference type="PANTHER" id="PTHR38589">
    <property type="entry name" value="BLR0621 PROTEIN"/>
    <property type="match status" value="1"/>
</dbReference>
<dbReference type="Proteomes" id="UP000595512">
    <property type="component" value="Chromosome"/>
</dbReference>
<dbReference type="Gene3D" id="2.30.30.40">
    <property type="entry name" value="SH3 Domains"/>
    <property type="match status" value="1"/>
</dbReference>
<dbReference type="Pfam" id="PF08239">
    <property type="entry name" value="SH3_3"/>
    <property type="match status" value="1"/>
</dbReference>
<dbReference type="PROSITE" id="PS51781">
    <property type="entry name" value="SH3B"/>
    <property type="match status" value="1"/>
</dbReference>
<evidence type="ECO:0000256" key="1">
    <source>
        <dbReference type="SAM" id="SignalP"/>
    </source>
</evidence>
<keyword evidence="1" id="KW-0732">Signal</keyword>
<dbReference type="PANTHER" id="PTHR38589:SF1">
    <property type="entry name" value="BLR0621 PROTEIN"/>
    <property type="match status" value="1"/>
</dbReference>
<name>A0AB37HLL9_9BACI</name>
<feature type="signal peptide" evidence="1">
    <location>
        <begin position="1"/>
        <end position="26"/>
    </location>
</feature>
<dbReference type="RefSeq" id="WP_107921449.1">
    <property type="nucleotide sequence ID" value="NZ_CP066701.1"/>
</dbReference>
<protein>
    <submittedName>
        <fullName evidence="3">SH3 domain-containing protein</fullName>
    </submittedName>
</protein>
<evidence type="ECO:0000313" key="4">
    <source>
        <dbReference type="Proteomes" id="UP000595512"/>
    </source>
</evidence>
<gene>
    <name evidence="3" type="ORF">JGZ69_02375</name>
</gene>
<sequence>MKKIFAVIVALFVGFAGFHIAEPAHAATSKTKYVTASTLNVRTGAGTKYKVVTTIKKNQSVKVTQTKGSWDKVTVGGKIGWASNTYLTTKKPATPKNLAAGLKTVGSNKQLILVTSNGYNTSSAEIRTFEKNSKGQWNPVLTIKGHIGKYGFTPASKMSEGGKKSPTGKYTIGTAFGRYSNPGTKLPYRKITSDDVWVDDSKSKLYNTWQSRKKTKGQWKSAENMNISAYNYGFVINYNTKRTPYKGSAIFFHVGSSYTLGCTDTSQTNVVKILKWLDPKKKPVIIQTPIKELNKY</sequence>
<dbReference type="AlphaFoldDB" id="A0AB37HLL9"/>
<accession>A0AB37HLL9</accession>
<dbReference type="InterPro" id="IPR003646">
    <property type="entry name" value="SH3-like_bac-type"/>
</dbReference>
<reference evidence="3 4" key="1">
    <citation type="submission" date="2020-12" db="EMBL/GenBank/DDBJ databases">
        <title>Taxonomic evaluation of the Bacillus sporothermodurans group of bacteria based on whole genome sequences.</title>
        <authorList>
            <person name="Fiedler G."/>
            <person name="Herbstmann A.-D."/>
            <person name="Doll E."/>
            <person name="Wenning M."/>
            <person name="Brinks E."/>
            <person name="Kabisch J."/>
            <person name="Breitenwieser F."/>
            <person name="Lappann M."/>
            <person name="Boehnlein C."/>
            <person name="Franz C."/>
        </authorList>
    </citation>
    <scope>NUCLEOTIDE SEQUENCE [LARGE SCALE GENOMIC DNA]</scope>
    <source>
        <strain evidence="3 4">DSM 10599</strain>
    </source>
</reference>
<dbReference type="EMBL" id="CP066701">
    <property type="protein sequence ID" value="QQX25833.1"/>
    <property type="molecule type" value="Genomic_DNA"/>
</dbReference>
<dbReference type="SMART" id="SM00287">
    <property type="entry name" value="SH3b"/>
    <property type="match status" value="1"/>
</dbReference>
<evidence type="ECO:0000313" key="3">
    <source>
        <dbReference type="EMBL" id="QQX25833.1"/>
    </source>
</evidence>
<organism evidence="3 4">
    <name type="scientific">Heyndrickxia sporothermodurans</name>
    <dbReference type="NCBI Taxonomy" id="46224"/>
    <lineage>
        <taxon>Bacteria</taxon>
        <taxon>Bacillati</taxon>
        <taxon>Bacillota</taxon>
        <taxon>Bacilli</taxon>
        <taxon>Bacillales</taxon>
        <taxon>Bacillaceae</taxon>
        <taxon>Heyndrickxia</taxon>
    </lineage>
</organism>
<evidence type="ECO:0000259" key="2">
    <source>
        <dbReference type="PROSITE" id="PS51781"/>
    </source>
</evidence>
<proteinExistence type="predicted"/>
<feature type="domain" description="SH3b" evidence="2">
    <location>
        <begin position="29"/>
        <end position="91"/>
    </location>
</feature>